<dbReference type="PANTHER" id="PTHR31513:SF2">
    <property type="entry name" value="MRAZ"/>
    <property type="match status" value="1"/>
</dbReference>
<name>A0A1V1PBM7_9BACT</name>
<dbReference type="EMBL" id="ATBP01000161">
    <property type="protein sequence ID" value="ETR72319.1"/>
    <property type="molecule type" value="Genomic_DNA"/>
</dbReference>
<keyword evidence="1" id="KW-0472">Membrane</keyword>
<gene>
    <name evidence="2" type="ORF">OMM_01810</name>
</gene>
<dbReference type="Proteomes" id="UP000189670">
    <property type="component" value="Unassembled WGS sequence"/>
</dbReference>
<dbReference type="PANTHER" id="PTHR31513">
    <property type="entry name" value="EPHRIN TYPE-B RECEPTOR"/>
    <property type="match status" value="1"/>
</dbReference>
<reference evidence="3" key="1">
    <citation type="submission" date="2012-11" db="EMBL/GenBank/DDBJ databases">
        <authorList>
            <person name="Lucero-Rivera Y.E."/>
            <person name="Tovar-Ramirez D."/>
        </authorList>
    </citation>
    <scope>NUCLEOTIDE SEQUENCE [LARGE SCALE GENOMIC DNA]</scope>
    <source>
        <strain evidence="3">Araruama</strain>
    </source>
</reference>
<evidence type="ECO:0000313" key="2">
    <source>
        <dbReference type="EMBL" id="ETR72319.1"/>
    </source>
</evidence>
<sequence length="436" mass="44449">MVLIGLKALNDCINNCHYGDKSSRFTFVYVMLFVFLCVLPAQAAITIPGADGSDGALQITATTVIDLSEAVTGAWDADNSANAGKGIYDSEKWAVVFKYSSVNIDAGATLSFSNHPSRAPVVWLVNGNVTIDGTVSLNGQGYQTPPLNSQPGPGGFRGGAGTYDNWVKAGSGLGPGGGQRSSGVGYGGSYGSIGGNGPERYGNQSLIPLIGGSGGGSDINGTKSGGAGGGAILIACKNTLSVNGVLRSNGGNGYNDGPGGGSGGGIRLIADILAGTGTVNALGGDGYKTYDGGLGRISIERVVNDNTLVIVPETDPIHLSSETTATLWPPDNAPKVKILSIGGKTPPDDPRASFGTYGADVALPEVSTTQVVVETTNVEQASQVIVRVTPRFNANYITANATVDNVVSTDPLVIHWIADLSVNVGYSAVQVKVVRP</sequence>
<keyword evidence="1" id="KW-1133">Transmembrane helix</keyword>
<evidence type="ECO:0000313" key="3">
    <source>
        <dbReference type="Proteomes" id="UP000189670"/>
    </source>
</evidence>
<dbReference type="AlphaFoldDB" id="A0A1V1PBM7"/>
<proteinExistence type="predicted"/>
<organism evidence="2 3">
    <name type="scientific">Candidatus Magnetoglobus multicellularis str. Araruama</name>
    <dbReference type="NCBI Taxonomy" id="890399"/>
    <lineage>
        <taxon>Bacteria</taxon>
        <taxon>Pseudomonadati</taxon>
        <taxon>Thermodesulfobacteriota</taxon>
        <taxon>Desulfobacteria</taxon>
        <taxon>Desulfobacterales</taxon>
        <taxon>Desulfobacteraceae</taxon>
        <taxon>Candidatus Magnetoglobus</taxon>
    </lineage>
</organism>
<protein>
    <submittedName>
        <fullName evidence="2">Uncharacterized protein</fullName>
    </submittedName>
</protein>
<keyword evidence="1" id="KW-0812">Transmembrane</keyword>
<comment type="caution">
    <text evidence="2">The sequence shown here is derived from an EMBL/GenBank/DDBJ whole genome shotgun (WGS) entry which is preliminary data.</text>
</comment>
<accession>A0A1V1PBM7</accession>
<feature type="transmembrane region" description="Helical" evidence="1">
    <location>
        <begin position="27"/>
        <end position="45"/>
    </location>
</feature>
<evidence type="ECO:0000256" key="1">
    <source>
        <dbReference type="SAM" id="Phobius"/>
    </source>
</evidence>